<dbReference type="EMBL" id="JAKCXM010001445">
    <property type="protein sequence ID" value="KAJ0390957.1"/>
    <property type="molecule type" value="Genomic_DNA"/>
</dbReference>
<dbReference type="InterPro" id="IPR052634">
    <property type="entry name" value="Sperm_flagellar-bone_growth"/>
</dbReference>
<organism evidence="3 4">
    <name type="scientific">Pythium insidiosum</name>
    <name type="common">Pythiosis disease agent</name>
    <dbReference type="NCBI Taxonomy" id="114742"/>
    <lineage>
        <taxon>Eukaryota</taxon>
        <taxon>Sar</taxon>
        <taxon>Stramenopiles</taxon>
        <taxon>Oomycota</taxon>
        <taxon>Peronosporomycetes</taxon>
        <taxon>Pythiales</taxon>
        <taxon>Pythiaceae</taxon>
        <taxon>Pythium</taxon>
    </lineage>
</organism>
<accession>A0AAD5Q4S4</accession>
<protein>
    <recommendedName>
        <fullName evidence="2">Calponin-homology (CH) domain-containing protein</fullName>
    </recommendedName>
</protein>
<dbReference type="Gene3D" id="1.10.418.10">
    <property type="entry name" value="Calponin-like domain"/>
    <property type="match status" value="1"/>
</dbReference>
<feature type="coiled-coil region" evidence="1">
    <location>
        <begin position="158"/>
        <end position="192"/>
    </location>
</feature>
<dbReference type="GO" id="GO:0005737">
    <property type="term" value="C:cytoplasm"/>
    <property type="evidence" value="ECO:0007669"/>
    <property type="project" value="UniProtKB-ARBA"/>
</dbReference>
<dbReference type="InterPro" id="IPR036872">
    <property type="entry name" value="CH_dom_sf"/>
</dbReference>
<keyword evidence="1" id="KW-0175">Coiled coil</keyword>
<evidence type="ECO:0000259" key="2">
    <source>
        <dbReference type="PROSITE" id="PS50021"/>
    </source>
</evidence>
<name>A0AAD5Q4S4_PYTIN</name>
<dbReference type="Proteomes" id="UP001209570">
    <property type="component" value="Unassembled WGS sequence"/>
</dbReference>
<proteinExistence type="predicted"/>
<dbReference type="AlphaFoldDB" id="A0AAD5Q4S4"/>
<dbReference type="Pfam" id="PF06294">
    <property type="entry name" value="CH_2"/>
    <property type="match status" value="1"/>
</dbReference>
<gene>
    <name evidence="3" type="ORF">P43SY_010216</name>
</gene>
<evidence type="ECO:0000313" key="3">
    <source>
        <dbReference type="EMBL" id="KAJ0390957.1"/>
    </source>
</evidence>
<dbReference type="InterPro" id="IPR010441">
    <property type="entry name" value="CH_2"/>
</dbReference>
<reference evidence="3" key="1">
    <citation type="submission" date="2021-12" db="EMBL/GenBank/DDBJ databases">
        <title>Prjna785345.</title>
        <authorList>
            <person name="Rujirawat T."/>
            <person name="Krajaejun T."/>
        </authorList>
    </citation>
    <scope>NUCLEOTIDE SEQUENCE</scope>
    <source>
        <strain evidence="3">Pi057C3</strain>
    </source>
</reference>
<dbReference type="InterPro" id="IPR001715">
    <property type="entry name" value="CH_dom"/>
</dbReference>
<sequence length="278" mass="32337">MAELLLRWINHELQLSTVVTNVERDFSSGYLLGELLYRLNLQHNLPDFLNSATADAKILNFCLLEPTMRHLRVAFDANTAAAIMNGHRGAALQVLYQVKMAAERLARAPLVSTKALERHNVVPLHNMPTKLPKPAYDEAKHSFFEHSVRRHVRSLASLRHERELKAEEHRKAEQYREQQARLAEELEATKAERLHRAFLHSQYIKTALDETDSPAWRQALQTKSERERRKAHFYQQLAAQRARRSEQQLFSLRQTMQHDLDDFDGRCTSDTKAKRSRN</sequence>
<evidence type="ECO:0000256" key="1">
    <source>
        <dbReference type="SAM" id="Coils"/>
    </source>
</evidence>
<evidence type="ECO:0000313" key="4">
    <source>
        <dbReference type="Proteomes" id="UP001209570"/>
    </source>
</evidence>
<dbReference type="PANTHER" id="PTHR14919:SF0">
    <property type="entry name" value="SPERM FLAGELLAR PROTEIN 2"/>
    <property type="match status" value="1"/>
</dbReference>
<dbReference type="PROSITE" id="PS50021">
    <property type="entry name" value="CH"/>
    <property type="match status" value="1"/>
</dbReference>
<keyword evidence="4" id="KW-1185">Reference proteome</keyword>
<dbReference type="SUPFAM" id="SSF47576">
    <property type="entry name" value="Calponin-homology domain, CH-domain"/>
    <property type="match status" value="1"/>
</dbReference>
<comment type="caution">
    <text evidence="3">The sequence shown here is derived from an EMBL/GenBank/DDBJ whole genome shotgun (WGS) entry which is preliminary data.</text>
</comment>
<feature type="domain" description="Calponin-homology (CH)" evidence="2">
    <location>
        <begin position="1"/>
        <end position="103"/>
    </location>
</feature>
<dbReference type="PANTHER" id="PTHR14919">
    <property type="entry name" value="KPL2-RELATED"/>
    <property type="match status" value="1"/>
</dbReference>